<feature type="non-terminal residue" evidence="1">
    <location>
        <position position="78"/>
    </location>
</feature>
<keyword evidence="2" id="KW-1185">Reference proteome</keyword>
<gene>
    <name evidence="1" type="ORF">POCULU_LOCUS523</name>
</gene>
<sequence>DWTNEESILKWIREYQQPKDSVPDRKIHLILCGMAPQNEMASFHVFNIIHHLAPTPLFGMWPRNRKELIPRGGCKFDY</sequence>
<dbReference type="EMBL" id="CAJVPJ010000027">
    <property type="protein sequence ID" value="CAG8460293.1"/>
    <property type="molecule type" value="Genomic_DNA"/>
</dbReference>
<protein>
    <submittedName>
        <fullName evidence="1">3025_t:CDS:1</fullName>
    </submittedName>
</protein>
<name>A0A9N8VTD2_9GLOM</name>
<evidence type="ECO:0000313" key="2">
    <source>
        <dbReference type="Proteomes" id="UP000789572"/>
    </source>
</evidence>
<organism evidence="1 2">
    <name type="scientific">Paraglomus occultum</name>
    <dbReference type="NCBI Taxonomy" id="144539"/>
    <lineage>
        <taxon>Eukaryota</taxon>
        <taxon>Fungi</taxon>
        <taxon>Fungi incertae sedis</taxon>
        <taxon>Mucoromycota</taxon>
        <taxon>Glomeromycotina</taxon>
        <taxon>Glomeromycetes</taxon>
        <taxon>Paraglomerales</taxon>
        <taxon>Paraglomeraceae</taxon>
        <taxon>Paraglomus</taxon>
    </lineage>
</organism>
<evidence type="ECO:0000313" key="1">
    <source>
        <dbReference type="EMBL" id="CAG8460293.1"/>
    </source>
</evidence>
<reference evidence="1" key="1">
    <citation type="submission" date="2021-06" db="EMBL/GenBank/DDBJ databases">
        <authorList>
            <person name="Kallberg Y."/>
            <person name="Tangrot J."/>
            <person name="Rosling A."/>
        </authorList>
    </citation>
    <scope>NUCLEOTIDE SEQUENCE</scope>
    <source>
        <strain evidence="1">IA702</strain>
    </source>
</reference>
<accession>A0A9N8VTD2</accession>
<comment type="caution">
    <text evidence="1">The sequence shown here is derived from an EMBL/GenBank/DDBJ whole genome shotgun (WGS) entry which is preliminary data.</text>
</comment>
<dbReference type="Proteomes" id="UP000789572">
    <property type="component" value="Unassembled WGS sequence"/>
</dbReference>
<dbReference type="AlphaFoldDB" id="A0A9N8VTD2"/>
<proteinExistence type="predicted"/>